<sequence>MAHTSGSTDIKASALELIGNTPLVALDRLWPGPGRILAKCEFMNPGASIKCRSSLHMITKALESGALKPGEPVLEITSGNQGCGLAVVCAVLGHPLTLTMSAGNSVQRAIHMEALGAKCVRVPQVEGTYGNVTLADVKAAEEKGLKMVEETGAYYVNQFNNEMNSDAHYDTTGPEIWRQTGQRVDAFVATVGTAGTFTGTSRYLKEKNPNIVCVVVEPEGSEPIRGCDITKPLHLLQGSGYGCVPNLFKYDNLDETISVSDEEVLEYKKLIGEKEGLFVGYTSAANVLAAVKLLQSGKLKKDAWVVTLLNDTGLKYTPVPTEITKV</sequence>
<protein>
    <submittedName>
        <fullName evidence="8">(African queen) hypothetical protein</fullName>
    </submittedName>
</protein>
<dbReference type="InterPro" id="IPR036052">
    <property type="entry name" value="TrpB-like_PALP_sf"/>
</dbReference>
<dbReference type="Gene3D" id="3.40.50.1100">
    <property type="match status" value="2"/>
</dbReference>
<dbReference type="GO" id="GO:0006535">
    <property type="term" value="P:cysteine biosynthetic process from serine"/>
    <property type="evidence" value="ECO:0007669"/>
    <property type="project" value="InterPro"/>
</dbReference>
<dbReference type="Proteomes" id="UP000789524">
    <property type="component" value="Unassembled WGS sequence"/>
</dbReference>
<comment type="similarity">
    <text evidence="2">Belongs to the cysteine synthase/cystathionine beta-synthase family.</text>
</comment>
<dbReference type="SUPFAM" id="SSF53686">
    <property type="entry name" value="Tryptophan synthase beta subunit-like PLP-dependent enzymes"/>
    <property type="match status" value="1"/>
</dbReference>
<gene>
    <name evidence="8" type="ORF">DCHRY22_LOCUS12288</name>
</gene>
<keyword evidence="9" id="KW-1185">Reference proteome</keyword>
<dbReference type="OrthoDB" id="10259545at2759"/>
<dbReference type="PROSITE" id="PS00901">
    <property type="entry name" value="CYS_SYNTHASE"/>
    <property type="match status" value="1"/>
</dbReference>
<dbReference type="PANTHER" id="PTHR10314">
    <property type="entry name" value="CYSTATHIONINE BETA-SYNTHASE"/>
    <property type="match status" value="1"/>
</dbReference>
<dbReference type="Pfam" id="PF00291">
    <property type="entry name" value="PALP"/>
    <property type="match status" value="1"/>
</dbReference>
<dbReference type="FunFam" id="3.40.50.1100:FF:000006">
    <property type="entry name" value="Cysteine synthase"/>
    <property type="match status" value="1"/>
</dbReference>
<feature type="domain" description="Tryptophan synthase beta chain-like PALP" evidence="7">
    <location>
        <begin position="16"/>
        <end position="310"/>
    </location>
</feature>
<accession>A0A8J2RD31</accession>
<reference evidence="8" key="1">
    <citation type="submission" date="2021-09" db="EMBL/GenBank/DDBJ databases">
        <authorList>
            <person name="Martin H S."/>
        </authorList>
    </citation>
    <scope>NUCLEOTIDE SEQUENCE</scope>
</reference>
<evidence type="ECO:0000256" key="4">
    <source>
        <dbReference type="ARBA" id="ARBA00022679"/>
    </source>
</evidence>
<dbReference type="EMBL" id="CAKASE010000076">
    <property type="protein sequence ID" value="CAG9577458.1"/>
    <property type="molecule type" value="Genomic_DNA"/>
</dbReference>
<evidence type="ECO:0000256" key="6">
    <source>
        <dbReference type="ARBA" id="ARBA00023192"/>
    </source>
</evidence>
<evidence type="ECO:0000259" key="7">
    <source>
        <dbReference type="Pfam" id="PF00291"/>
    </source>
</evidence>
<comment type="caution">
    <text evidence="8">The sequence shown here is derived from an EMBL/GenBank/DDBJ whole genome shotgun (WGS) entry which is preliminary data.</text>
</comment>
<dbReference type="InterPro" id="IPR001216">
    <property type="entry name" value="P-phosphate_BS"/>
</dbReference>
<comment type="cofactor">
    <cofactor evidence="1">
        <name>pyridoxal 5'-phosphate</name>
        <dbReference type="ChEBI" id="CHEBI:597326"/>
    </cofactor>
</comment>
<dbReference type="InterPro" id="IPR050214">
    <property type="entry name" value="Cys_Synth/Cystath_Beta-Synth"/>
</dbReference>
<evidence type="ECO:0000313" key="9">
    <source>
        <dbReference type="Proteomes" id="UP000789524"/>
    </source>
</evidence>
<name>A0A8J2RD31_9NEOP</name>
<evidence type="ECO:0000313" key="8">
    <source>
        <dbReference type="EMBL" id="CAG9577458.1"/>
    </source>
</evidence>
<dbReference type="AlphaFoldDB" id="A0A8J2RD31"/>
<organism evidence="8 9">
    <name type="scientific">Danaus chrysippus</name>
    <name type="common">African queen</name>
    <dbReference type="NCBI Taxonomy" id="151541"/>
    <lineage>
        <taxon>Eukaryota</taxon>
        <taxon>Metazoa</taxon>
        <taxon>Ecdysozoa</taxon>
        <taxon>Arthropoda</taxon>
        <taxon>Hexapoda</taxon>
        <taxon>Insecta</taxon>
        <taxon>Pterygota</taxon>
        <taxon>Neoptera</taxon>
        <taxon>Endopterygota</taxon>
        <taxon>Lepidoptera</taxon>
        <taxon>Glossata</taxon>
        <taxon>Ditrysia</taxon>
        <taxon>Papilionoidea</taxon>
        <taxon>Nymphalidae</taxon>
        <taxon>Danainae</taxon>
        <taxon>Danaini</taxon>
        <taxon>Danaina</taxon>
        <taxon>Danaus</taxon>
        <taxon>Anosia</taxon>
    </lineage>
</organism>
<keyword evidence="6" id="KW-0198">Cysteine biosynthesis</keyword>
<evidence type="ECO:0000256" key="5">
    <source>
        <dbReference type="ARBA" id="ARBA00022898"/>
    </source>
</evidence>
<evidence type="ECO:0000256" key="3">
    <source>
        <dbReference type="ARBA" id="ARBA00022605"/>
    </source>
</evidence>
<dbReference type="InterPro" id="IPR001926">
    <property type="entry name" value="TrpB-like_PALP"/>
</dbReference>
<evidence type="ECO:0000256" key="1">
    <source>
        <dbReference type="ARBA" id="ARBA00001933"/>
    </source>
</evidence>
<evidence type="ECO:0000256" key="2">
    <source>
        <dbReference type="ARBA" id="ARBA00007103"/>
    </source>
</evidence>
<dbReference type="CDD" id="cd01561">
    <property type="entry name" value="CBS_like"/>
    <property type="match status" value="1"/>
</dbReference>
<dbReference type="GO" id="GO:0016740">
    <property type="term" value="F:transferase activity"/>
    <property type="evidence" value="ECO:0007669"/>
    <property type="project" value="UniProtKB-KW"/>
</dbReference>
<keyword evidence="4" id="KW-0808">Transferase</keyword>
<keyword evidence="5" id="KW-0663">Pyridoxal phosphate</keyword>
<keyword evidence="3" id="KW-0028">Amino-acid biosynthesis</keyword>
<proteinExistence type="inferred from homology"/>